<dbReference type="Pfam" id="PF00025">
    <property type="entry name" value="Arf"/>
    <property type="match status" value="1"/>
</dbReference>
<dbReference type="InterPro" id="IPR006689">
    <property type="entry name" value="Small_GTPase_ARF/SAR"/>
</dbReference>
<organism evidence="10 11">
    <name type="scientific">Pygocentrus nattereri</name>
    <name type="common">Red-bellied piranha</name>
    <dbReference type="NCBI Taxonomy" id="42514"/>
    <lineage>
        <taxon>Eukaryota</taxon>
        <taxon>Metazoa</taxon>
        <taxon>Chordata</taxon>
        <taxon>Craniata</taxon>
        <taxon>Vertebrata</taxon>
        <taxon>Euteleostomi</taxon>
        <taxon>Actinopterygii</taxon>
        <taxon>Neopterygii</taxon>
        <taxon>Teleostei</taxon>
        <taxon>Ostariophysi</taxon>
        <taxon>Characiformes</taxon>
        <taxon>Characoidei</taxon>
        <taxon>Pygocentrus</taxon>
    </lineage>
</organism>
<feature type="binding site" evidence="7">
    <location>
        <begin position="19"/>
        <end position="26"/>
    </location>
    <ligand>
        <name>GTP</name>
        <dbReference type="ChEBI" id="CHEBI:37565"/>
    </ligand>
</feature>
<dbReference type="SMART" id="SM00175">
    <property type="entry name" value="RAB"/>
    <property type="match status" value="1"/>
</dbReference>
<evidence type="ECO:0000256" key="1">
    <source>
        <dbReference type="ARBA" id="ARBA00022707"/>
    </source>
</evidence>
<evidence type="ECO:0000256" key="2">
    <source>
        <dbReference type="ARBA" id="ARBA00022741"/>
    </source>
</evidence>
<gene>
    <name evidence="10" type="primary">ARL11</name>
</gene>
<dbReference type="GeneTree" id="ENSGT00940000166383"/>
<evidence type="ECO:0000256" key="8">
    <source>
        <dbReference type="PIRSR" id="PIRSR606689-2"/>
    </source>
</evidence>
<accession>A0A3B4D5M6</accession>
<keyword evidence="2 7" id="KW-0547">Nucleotide-binding</keyword>
<feature type="binding site" evidence="7">
    <location>
        <position position="66"/>
    </location>
    <ligand>
        <name>GTP</name>
        <dbReference type="ChEBI" id="CHEBI:37565"/>
    </ligand>
</feature>
<feature type="binding site" evidence="8">
    <location>
        <position position="26"/>
    </location>
    <ligand>
        <name>Mg(2+)</name>
        <dbReference type="ChEBI" id="CHEBI:18420"/>
    </ligand>
</feature>
<dbReference type="InterPro" id="IPR024156">
    <property type="entry name" value="Small_GTPase_ARF"/>
</dbReference>
<keyword evidence="8" id="KW-0460">Magnesium</keyword>
<dbReference type="FunFam" id="3.40.50.300:FF:000898">
    <property type="entry name" value="ADP-ribosylation factor-like protein 11"/>
    <property type="match status" value="1"/>
</dbReference>
<dbReference type="InterPro" id="IPR005225">
    <property type="entry name" value="Small_GTP-bd"/>
</dbReference>
<dbReference type="SUPFAM" id="SSF52540">
    <property type="entry name" value="P-loop containing nucleoside triphosphate hydrolases"/>
    <property type="match status" value="1"/>
</dbReference>
<dbReference type="PROSITE" id="PS51419">
    <property type="entry name" value="RAB"/>
    <property type="match status" value="1"/>
</dbReference>
<comment type="function">
    <text evidence="5">May play a role in apoptosis. May act as a tumor suppressor.</text>
</comment>
<dbReference type="PRINTS" id="PR00328">
    <property type="entry name" value="SAR1GTPBP"/>
</dbReference>
<dbReference type="Ensembl" id="ENSPNAT00000039116.2">
    <property type="protein sequence ID" value="ENSPNAP00000018753.1"/>
    <property type="gene ID" value="ENSPNAG00000025213.2"/>
</dbReference>
<keyword evidence="1" id="KW-0519">Myristate</keyword>
<evidence type="ECO:0000313" key="10">
    <source>
        <dbReference type="Ensembl" id="ENSPNAP00000018753.1"/>
    </source>
</evidence>
<dbReference type="Gene3D" id="3.40.50.300">
    <property type="entry name" value="P-loop containing nucleotide triphosphate hydrolases"/>
    <property type="match status" value="1"/>
</dbReference>
<evidence type="ECO:0000256" key="7">
    <source>
        <dbReference type="PIRSR" id="PIRSR606689-1"/>
    </source>
</evidence>
<proteinExistence type="inferred from homology"/>
<keyword evidence="3 7" id="KW-0342">GTP-binding</keyword>
<evidence type="ECO:0000256" key="3">
    <source>
        <dbReference type="ARBA" id="ARBA00023134"/>
    </source>
</evidence>
<comment type="similarity">
    <text evidence="9">Belongs to the small GTPase superfamily. Arf family.</text>
</comment>
<sequence length="176" mass="19616">MGHMLSKKFLKTQQVVLMGLDSAGKSTLLYRIQRGVVMQTSPTVGFNVLTLELDKKTVFTVWDIGGQGSMRAYWKYYLENCEALVFVVDASDRARMEEAKTALKKVLSDHNMTDIPLMVLANKSDLPDAMTVSEVSKQLDMDSYKNGVWEIQACSALKGLGLQQAFQSVAKLIQNN</sequence>
<evidence type="ECO:0000256" key="4">
    <source>
        <dbReference type="ARBA" id="ARBA00023288"/>
    </source>
</evidence>
<keyword evidence="8" id="KW-0479">Metal-binding</keyword>
<dbReference type="SMART" id="SM00177">
    <property type="entry name" value="ARF"/>
    <property type="match status" value="1"/>
</dbReference>
<evidence type="ECO:0000256" key="5">
    <source>
        <dbReference type="ARBA" id="ARBA00054648"/>
    </source>
</evidence>
<dbReference type="STRING" id="42514.ENSPNAP00000018753"/>
<dbReference type="InterPro" id="IPR027417">
    <property type="entry name" value="P-loop_NTPase"/>
</dbReference>
<evidence type="ECO:0000256" key="9">
    <source>
        <dbReference type="RuleBase" id="RU003925"/>
    </source>
</evidence>
<dbReference type="GO" id="GO:0046872">
    <property type="term" value="F:metal ion binding"/>
    <property type="evidence" value="ECO:0007669"/>
    <property type="project" value="UniProtKB-KW"/>
</dbReference>
<dbReference type="AlphaFoldDB" id="A0A3B4D5M6"/>
<reference evidence="10" key="2">
    <citation type="submission" date="2025-08" db="UniProtKB">
        <authorList>
            <consortium name="Ensembl"/>
        </authorList>
    </citation>
    <scope>IDENTIFICATION</scope>
</reference>
<dbReference type="SMART" id="SM00178">
    <property type="entry name" value="SAR"/>
    <property type="match status" value="1"/>
</dbReference>
<dbReference type="NCBIfam" id="TIGR00231">
    <property type="entry name" value="small_GTP"/>
    <property type="match status" value="1"/>
</dbReference>
<dbReference type="CTD" id="115761"/>
<dbReference type="GO" id="GO:0005525">
    <property type="term" value="F:GTP binding"/>
    <property type="evidence" value="ECO:0007669"/>
    <property type="project" value="UniProtKB-KW"/>
</dbReference>
<dbReference type="PANTHER" id="PTHR11711">
    <property type="entry name" value="ADP RIBOSYLATION FACTOR-RELATED"/>
    <property type="match status" value="1"/>
</dbReference>
<feature type="binding site" evidence="7">
    <location>
        <begin position="122"/>
        <end position="125"/>
    </location>
    <ligand>
        <name>GTP</name>
        <dbReference type="ChEBI" id="CHEBI:37565"/>
    </ligand>
</feature>
<dbReference type="Proteomes" id="UP001501920">
    <property type="component" value="Chromosome 12"/>
</dbReference>
<reference evidence="10" key="3">
    <citation type="submission" date="2025-09" db="UniProtKB">
        <authorList>
            <consortium name="Ensembl"/>
        </authorList>
    </citation>
    <scope>IDENTIFICATION</scope>
</reference>
<name>A0A3B4D5M6_PYGNA</name>
<reference evidence="10 11" key="1">
    <citation type="submission" date="2020-10" db="EMBL/GenBank/DDBJ databases">
        <title>Pygocentrus nattereri (red-bellied piranha) genome, fPygNat1, primary haplotype.</title>
        <authorList>
            <person name="Myers G."/>
            <person name="Meyer A."/>
            <person name="Karagic N."/>
            <person name="Pippel M."/>
            <person name="Winkler S."/>
            <person name="Tracey A."/>
            <person name="Wood J."/>
            <person name="Formenti G."/>
            <person name="Howe K."/>
            <person name="Fedrigo O."/>
            <person name="Jarvis E.D."/>
        </authorList>
    </citation>
    <scope>NUCLEOTIDE SEQUENCE [LARGE SCALE GENOMIC DNA]</scope>
</reference>
<evidence type="ECO:0000313" key="11">
    <source>
        <dbReference type="Proteomes" id="UP001501920"/>
    </source>
</evidence>
<dbReference type="GO" id="GO:0003924">
    <property type="term" value="F:GTPase activity"/>
    <property type="evidence" value="ECO:0007669"/>
    <property type="project" value="InterPro"/>
</dbReference>
<dbReference type="PROSITE" id="PS51417">
    <property type="entry name" value="ARF"/>
    <property type="match status" value="1"/>
</dbReference>
<protein>
    <recommendedName>
        <fullName evidence="6">ADP-ribosylation factor-like protein 11</fullName>
    </recommendedName>
</protein>
<feature type="binding site" evidence="8">
    <location>
        <position position="43"/>
    </location>
    <ligand>
        <name>Mg(2+)</name>
        <dbReference type="ChEBI" id="CHEBI:18420"/>
    </ligand>
</feature>
<keyword evidence="4" id="KW-0449">Lipoprotein</keyword>
<evidence type="ECO:0000256" key="6">
    <source>
        <dbReference type="ARBA" id="ARBA00072409"/>
    </source>
</evidence>
<keyword evidence="11" id="KW-1185">Reference proteome</keyword>
<dbReference type="RefSeq" id="XP_017554527.1">
    <property type="nucleotide sequence ID" value="XM_017699038.1"/>
</dbReference>
<dbReference type="GeneID" id="108428216"/>
<dbReference type="OMA" id="GQAVETC"/>
<dbReference type="OrthoDB" id="8484332at2759"/>